<evidence type="ECO:0000313" key="2">
    <source>
        <dbReference type="EMBL" id="PQO43602.1"/>
    </source>
</evidence>
<sequence length="63" mass="7090">MLVSTLGLALSRAEKSKGTPVFFHRRVPTKYFPYKPASGITAGRRPWMQREPMLCAGQPHDFA</sequence>
<accession>A0A2S8GGL1</accession>
<evidence type="ECO:0000313" key="1">
    <source>
        <dbReference type="EMBL" id="PQO40128.1"/>
    </source>
</evidence>
<reference evidence="3 4" key="1">
    <citation type="submission" date="2018-02" db="EMBL/GenBank/DDBJ databases">
        <title>Comparative genomes isolates from brazilian mangrove.</title>
        <authorList>
            <person name="Araujo J.E."/>
            <person name="Taketani R.G."/>
            <person name="Silva M.C.P."/>
            <person name="Loureco M.V."/>
            <person name="Andreote F.D."/>
        </authorList>
    </citation>
    <scope>NUCLEOTIDE SEQUENCE [LARGE SCALE GENOMIC DNA]</scope>
    <source>
        <strain evidence="1 4">NAP PRIS-MGV</strain>
        <strain evidence="2 3">Nap-Phe MGV</strain>
    </source>
</reference>
<dbReference type="EMBL" id="PUIB01000009">
    <property type="protein sequence ID" value="PQO40128.1"/>
    <property type="molecule type" value="Genomic_DNA"/>
</dbReference>
<evidence type="ECO:0000313" key="3">
    <source>
        <dbReference type="Proteomes" id="UP000237819"/>
    </source>
</evidence>
<comment type="caution">
    <text evidence="2">The sequence shown here is derived from an EMBL/GenBank/DDBJ whole genome shotgun (WGS) entry which is preliminary data.</text>
</comment>
<name>A0A2S8GGL1_9BACT</name>
<evidence type="ECO:0000313" key="4">
    <source>
        <dbReference type="Proteomes" id="UP000239388"/>
    </source>
</evidence>
<organism evidence="2 3">
    <name type="scientific">Blastopirellula marina</name>
    <dbReference type="NCBI Taxonomy" id="124"/>
    <lineage>
        <taxon>Bacteria</taxon>
        <taxon>Pseudomonadati</taxon>
        <taxon>Planctomycetota</taxon>
        <taxon>Planctomycetia</taxon>
        <taxon>Pirellulales</taxon>
        <taxon>Pirellulaceae</taxon>
        <taxon>Blastopirellula</taxon>
    </lineage>
</organism>
<dbReference type="Proteomes" id="UP000239388">
    <property type="component" value="Unassembled WGS sequence"/>
</dbReference>
<dbReference type="EMBL" id="PUHZ01000023">
    <property type="protein sequence ID" value="PQO43602.1"/>
    <property type="molecule type" value="Genomic_DNA"/>
</dbReference>
<protein>
    <submittedName>
        <fullName evidence="2">Uncharacterized protein</fullName>
    </submittedName>
</protein>
<dbReference type="OrthoDB" id="9858806at2"/>
<dbReference type="AlphaFoldDB" id="A0A2S8GGL1"/>
<gene>
    <name evidence="2" type="ORF">C5Y93_23420</name>
    <name evidence="1" type="ORF">C5Y98_05850</name>
</gene>
<dbReference type="RefSeq" id="WP_105337887.1">
    <property type="nucleotide sequence ID" value="NZ_PUHZ01000023.1"/>
</dbReference>
<dbReference type="Proteomes" id="UP000237819">
    <property type="component" value="Unassembled WGS sequence"/>
</dbReference>
<proteinExistence type="predicted"/>